<reference evidence="5 6" key="1">
    <citation type="submission" date="2016-09" db="EMBL/GenBank/DDBJ databases">
        <title>Rhizobium sp. nov., a novel species isolated from the rice rhizosphere.</title>
        <authorList>
            <person name="Zhao J."/>
            <person name="Zhang X."/>
        </authorList>
    </citation>
    <scope>NUCLEOTIDE SEQUENCE [LARGE SCALE GENOMIC DNA]</scope>
    <source>
        <strain evidence="5 6">1.7048</strain>
    </source>
</reference>
<dbReference type="InterPro" id="IPR016032">
    <property type="entry name" value="Sig_transdc_resp-reg_C-effctor"/>
</dbReference>
<gene>
    <name evidence="5" type="ORF">BJF93_11400</name>
</gene>
<keyword evidence="1" id="KW-0805">Transcription regulation</keyword>
<dbReference type="CDD" id="cd06170">
    <property type="entry name" value="LuxR_C_like"/>
    <property type="match status" value="1"/>
</dbReference>
<keyword evidence="2" id="KW-0238">DNA-binding</keyword>
<feature type="domain" description="HTH luxR-type" evidence="4">
    <location>
        <begin position="174"/>
        <end position="239"/>
    </location>
</feature>
<comment type="caution">
    <text evidence="5">The sequence shown here is derived from an EMBL/GenBank/DDBJ whole genome shotgun (WGS) entry which is preliminary data.</text>
</comment>
<dbReference type="RefSeq" id="WP_075628069.1">
    <property type="nucleotide sequence ID" value="NZ_FOAM01000024.1"/>
</dbReference>
<dbReference type="PANTHER" id="PTHR44688:SF16">
    <property type="entry name" value="DNA-BINDING TRANSCRIPTIONAL ACTIVATOR DEVR_DOSR"/>
    <property type="match status" value="1"/>
</dbReference>
<keyword evidence="6" id="KW-1185">Reference proteome</keyword>
<dbReference type="Pfam" id="PF00196">
    <property type="entry name" value="GerE"/>
    <property type="match status" value="1"/>
</dbReference>
<accession>A0A1Q9AW13</accession>
<keyword evidence="3" id="KW-0804">Transcription</keyword>
<name>A0A1Q9AW13_9HYPH</name>
<dbReference type="AlphaFoldDB" id="A0A1Q9AW13"/>
<dbReference type="SUPFAM" id="SSF46894">
    <property type="entry name" value="C-terminal effector domain of the bipartite response regulators"/>
    <property type="match status" value="1"/>
</dbReference>
<sequence>MPDLEAAFYRIIDLFDNCALPNPSLSKILQEVCTLYGLKTAAYFGVNVSSHVREEICIVATYSPEWIEHYRHRKYLDIDPIIRDGFTSMLPIVWTAHDARTAKLKRFFGEALEFGVGTRGMTVPVRGRAGDRGLFTISSEQTAHDWAASRRGLERDMQMLAFHLHQRLLQNAGADRPFPALAPRQVECLKWRASGKTNWEISVILDISEKTVEGHLEMARVKLGASTTCHAVAKAINNSLFLISH</sequence>
<dbReference type="EMBL" id="MKIP01000050">
    <property type="protein sequence ID" value="OLP59666.1"/>
    <property type="molecule type" value="Genomic_DNA"/>
</dbReference>
<dbReference type="SUPFAM" id="SSF75516">
    <property type="entry name" value="Pheromone-binding domain of LuxR-like quorum-sensing transcription factors"/>
    <property type="match status" value="1"/>
</dbReference>
<dbReference type="InterPro" id="IPR000792">
    <property type="entry name" value="Tscrpt_reg_LuxR_C"/>
</dbReference>
<evidence type="ECO:0000313" key="6">
    <source>
        <dbReference type="Proteomes" id="UP000186364"/>
    </source>
</evidence>
<organism evidence="5 6">
    <name type="scientific">Xaviernesmea oryzae</name>
    <dbReference type="NCBI Taxonomy" id="464029"/>
    <lineage>
        <taxon>Bacteria</taxon>
        <taxon>Pseudomonadati</taxon>
        <taxon>Pseudomonadota</taxon>
        <taxon>Alphaproteobacteria</taxon>
        <taxon>Hyphomicrobiales</taxon>
        <taxon>Rhizobiaceae</taxon>
        <taxon>Rhizobium/Agrobacterium group</taxon>
        <taxon>Xaviernesmea</taxon>
    </lineage>
</organism>
<evidence type="ECO:0000256" key="3">
    <source>
        <dbReference type="ARBA" id="ARBA00023163"/>
    </source>
</evidence>
<dbReference type="Gene3D" id="1.10.10.10">
    <property type="entry name" value="Winged helix-like DNA-binding domain superfamily/Winged helix DNA-binding domain"/>
    <property type="match status" value="1"/>
</dbReference>
<dbReference type="GO" id="GO:0003677">
    <property type="term" value="F:DNA binding"/>
    <property type="evidence" value="ECO:0007669"/>
    <property type="project" value="UniProtKB-KW"/>
</dbReference>
<dbReference type="PROSITE" id="PS50043">
    <property type="entry name" value="HTH_LUXR_2"/>
    <property type="match status" value="1"/>
</dbReference>
<dbReference type="InterPro" id="IPR036388">
    <property type="entry name" value="WH-like_DNA-bd_sf"/>
</dbReference>
<dbReference type="InterPro" id="IPR005143">
    <property type="entry name" value="TF_LuxR_autoind-bd_dom"/>
</dbReference>
<dbReference type="GO" id="GO:0006355">
    <property type="term" value="P:regulation of DNA-templated transcription"/>
    <property type="evidence" value="ECO:0007669"/>
    <property type="project" value="InterPro"/>
</dbReference>
<dbReference type="PRINTS" id="PR00038">
    <property type="entry name" value="HTHLUXR"/>
</dbReference>
<dbReference type="SMART" id="SM00421">
    <property type="entry name" value="HTH_LUXR"/>
    <property type="match status" value="1"/>
</dbReference>
<dbReference type="PANTHER" id="PTHR44688">
    <property type="entry name" value="DNA-BINDING TRANSCRIPTIONAL ACTIVATOR DEVR_DOSR"/>
    <property type="match status" value="1"/>
</dbReference>
<dbReference type="Proteomes" id="UP000186364">
    <property type="component" value="Unassembled WGS sequence"/>
</dbReference>
<evidence type="ECO:0000256" key="1">
    <source>
        <dbReference type="ARBA" id="ARBA00023015"/>
    </source>
</evidence>
<evidence type="ECO:0000313" key="5">
    <source>
        <dbReference type="EMBL" id="OLP59666.1"/>
    </source>
</evidence>
<evidence type="ECO:0000259" key="4">
    <source>
        <dbReference type="PROSITE" id="PS50043"/>
    </source>
</evidence>
<evidence type="ECO:0000256" key="2">
    <source>
        <dbReference type="ARBA" id="ARBA00023125"/>
    </source>
</evidence>
<dbReference type="Pfam" id="PF03472">
    <property type="entry name" value="Autoind_bind"/>
    <property type="match status" value="1"/>
</dbReference>
<dbReference type="InterPro" id="IPR036693">
    <property type="entry name" value="TF_LuxR_autoind-bd_dom_sf"/>
</dbReference>
<proteinExistence type="predicted"/>
<protein>
    <recommendedName>
        <fullName evidence="4">HTH luxR-type domain-containing protein</fullName>
    </recommendedName>
</protein>
<dbReference type="Gene3D" id="3.30.450.80">
    <property type="entry name" value="Transcription factor LuxR-like, autoinducer-binding domain"/>
    <property type="match status" value="1"/>
</dbReference>